<dbReference type="PROSITE" id="PS50871">
    <property type="entry name" value="C1Q"/>
    <property type="match status" value="1"/>
</dbReference>
<keyword evidence="2" id="KW-0964">Secreted</keyword>
<evidence type="ECO:0000313" key="6">
    <source>
        <dbReference type="EMBL" id="KAK3098426.1"/>
    </source>
</evidence>
<dbReference type="PRINTS" id="PR00007">
    <property type="entry name" value="COMPLEMNTC1Q"/>
</dbReference>
<name>A0AA88Y631_PINIB</name>
<dbReference type="Proteomes" id="UP001186944">
    <property type="component" value="Unassembled WGS sequence"/>
</dbReference>
<dbReference type="AlphaFoldDB" id="A0AA88Y631"/>
<proteinExistence type="predicted"/>
<protein>
    <recommendedName>
        <fullName evidence="5">C1q domain-containing protein</fullName>
    </recommendedName>
</protein>
<reference evidence="6" key="1">
    <citation type="submission" date="2019-08" db="EMBL/GenBank/DDBJ databases">
        <title>The improved chromosome-level genome for the pearl oyster Pinctada fucata martensii using PacBio sequencing and Hi-C.</title>
        <authorList>
            <person name="Zheng Z."/>
        </authorList>
    </citation>
    <scope>NUCLEOTIDE SEQUENCE</scope>
    <source>
        <strain evidence="6">ZZ-2019</strain>
        <tissue evidence="6">Adductor muscle</tissue>
    </source>
</reference>
<organism evidence="6 7">
    <name type="scientific">Pinctada imbricata</name>
    <name type="common">Atlantic pearl-oyster</name>
    <name type="synonym">Pinctada martensii</name>
    <dbReference type="NCBI Taxonomy" id="66713"/>
    <lineage>
        <taxon>Eukaryota</taxon>
        <taxon>Metazoa</taxon>
        <taxon>Spiralia</taxon>
        <taxon>Lophotrochozoa</taxon>
        <taxon>Mollusca</taxon>
        <taxon>Bivalvia</taxon>
        <taxon>Autobranchia</taxon>
        <taxon>Pteriomorphia</taxon>
        <taxon>Pterioida</taxon>
        <taxon>Pterioidea</taxon>
        <taxon>Pteriidae</taxon>
        <taxon>Pinctada</taxon>
    </lineage>
</organism>
<dbReference type="EMBL" id="VSWD01000007">
    <property type="protein sequence ID" value="KAK3098426.1"/>
    <property type="molecule type" value="Genomic_DNA"/>
</dbReference>
<dbReference type="SUPFAM" id="SSF49842">
    <property type="entry name" value="TNF-like"/>
    <property type="match status" value="1"/>
</dbReference>
<dbReference type="PANTHER" id="PTHR22923">
    <property type="entry name" value="CEREBELLIN-RELATED"/>
    <property type="match status" value="1"/>
</dbReference>
<sequence length="188" mass="21287">MRLILLIGILGFSICEDEDFDCRKGYKYLMDKVRSLEDQVKNLKKRELSPGSPPEQIAFSARLSTTIGDLGKSQSIVFDQVITNVGGRYNNKTGVFYCDMSGTYVFNIHILALPHKWVQVELVKNGQNYAHVYAFDDNHYATGSNSVILDLVTGDSVWVRTYDLSHDTSGFIIDYLFTTFSGFLLYPK</sequence>
<dbReference type="GO" id="GO:0005576">
    <property type="term" value="C:extracellular region"/>
    <property type="evidence" value="ECO:0007669"/>
    <property type="project" value="UniProtKB-SubCell"/>
</dbReference>
<evidence type="ECO:0000256" key="4">
    <source>
        <dbReference type="SAM" id="SignalP"/>
    </source>
</evidence>
<dbReference type="Gene3D" id="2.60.120.40">
    <property type="match status" value="1"/>
</dbReference>
<dbReference type="InterPro" id="IPR008983">
    <property type="entry name" value="Tumour_necrosis_fac-like_dom"/>
</dbReference>
<accession>A0AA88Y631</accession>
<feature type="signal peptide" evidence="4">
    <location>
        <begin position="1"/>
        <end position="15"/>
    </location>
</feature>
<evidence type="ECO:0000256" key="1">
    <source>
        <dbReference type="ARBA" id="ARBA00004613"/>
    </source>
</evidence>
<keyword evidence="3 4" id="KW-0732">Signal</keyword>
<dbReference type="PANTHER" id="PTHR22923:SF113">
    <property type="entry name" value="COMPLEMENT C1Q-LIKE PROTEIN 4"/>
    <property type="match status" value="1"/>
</dbReference>
<dbReference type="SMART" id="SM00110">
    <property type="entry name" value="C1Q"/>
    <property type="match status" value="1"/>
</dbReference>
<gene>
    <name evidence="6" type="ORF">FSP39_019333</name>
</gene>
<feature type="chain" id="PRO_5041696416" description="C1q domain-containing protein" evidence="4">
    <location>
        <begin position="16"/>
        <end position="188"/>
    </location>
</feature>
<keyword evidence="7" id="KW-1185">Reference proteome</keyword>
<evidence type="ECO:0000259" key="5">
    <source>
        <dbReference type="PROSITE" id="PS50871"/>
    </source>
</evidence>
<evidence type="ECO:0000256" key="3">
    <source>
        <dbReference type="ARBA" id="ARBA00022729"/>
    </source>
</evidence>
<dbReference type="Pfam" id="PF00386">
    <property type="entry name" value="C1q"/>
    <property type="match status" value="1"/>
</dbReference>
<comment type="caution">
    <text evidence="6">The sequence shown here is derived from an EMBL/GenBank/DDBJ whole genome shotgun (WGS) entry which is preliminary data.</text>
</comment>
<evidence type="ECO:0000313" key="7">
    <source>
        <dbReference type="Proteomes" id="UP001186944"/>
    </source>
</evidence>
<dbReference type="InterPro" id="IPR050822">
    <property type="entry name" value="Cerebellin_Synaptic_Org"/>
</dbReference>
<evidence type="ECO:0000256" key="2">
    <source>
        <dbReference type="ARBA" id="ARBA00022525"/>
    </source>
</evidence>
<dbReference type="InterPro" id="IPR001073">
    <property type="entry name" value="C1q_dom"/>
</dbReference>
<comment type="subcellular location">
    <subcellularLocation>
        <location evidence="1">Secreted</location>
    </subcellularLocation>
</comment>
<feature type="domain" description="C1q" evidence="5">
    <location>
        <begin position="52"/>
        <end position="188"/>
    </location>
</feature>